<sequence length="76" mass="8576">MREDVEKVNFACWGCYVKGVASQINEDADIIHQGKARRKAVGAFETGQKTHNNRPLHVTEASLPKWASNGLVRRKR</sequence>
<evidence type="ECO:0000313" key="1">
    <source>
        <dbReference type="EMBL" id="KJF61049.1"/>
    </source>
</evidence>
<organism evidence="1 2">
    <name type="scientific">Coccidioides immitis (strain RS)</name>
    <name type="common">Valley fever fungus</name>
    <dbReference type="NCBI Taxonomy" id="246410"/>
    <lineage>
        <taxon>Eukaryota</taxon>
        <taxon>Fungi</taxon>
        <taxon>Dikarya</taxon>
        <taxon>Ascomycota</taxon>
        <taxon>Pezizomycotina</taxon>
        <taxon>Eurotiomycetes</taxon>
        <taxon>Eurotiomycetidae</taxon>
        <taxon>Onygenales</taxon>
        <taxon>Onygenaceae</taxon>
        <taxon>Coccidioides</taxon>
    </lineage>
</organism>
<keyword evidence="2" id="KW-1185">Reference proteome</keyword>
<proteinExistence type="predicted"/>
<name>A0A0D8JV66_COCIM</name>
<dbReference type="KEGG" id="cim:CIMG_13395"/>
<dbReference type="InParanoid" id="A0A0D8JV66"/>
<dbReference type="GeneID" id="24165022"/>
<dbReference type="VEuPathDB" id="FungiDB:CIMG_13395"/>
<dbReference type="AlphaFoldDB" id="A0A0D8JV66"/>
<reference evidence="2" key="2">
    <citation type="journal article" date="2010" name="Genome Res.">
        <title>Population genomic sequencing of Coccidioides fungi reveals recent hybridization and transposon control.</title>
        <authorList>
            <person name="Neafsey D.E."/>
            <person name="Barker B.M."/>
            <person name="Sharpton T.J."/>
            <person name="Stajich J.E."/>
            <person name="Park D.J."/>
            <person name="Whiston E."/>
            <person name="Hung C.-Y."/>
            <person name="McMahan C."/>
            <person name="White J."/>
            <person name="Sykes S."/>
            <person name="Heiman D."/>
            <person name="Young S."/>
            <person name="Zeng Q."/>
            <person name="Abouelleil A."/>
            <person name="Aftuck L."/>
            <person name="Bessette D."/>
            <person name="Brown A."/>
            <person name="FitzGerald M."/>
            <person name="Lui A."/>
            <person name="Macdonald J.P."/>
            <person name="Priest M."/>
            <person name="Orbach M.J."/>
            <person name="Galgiani J.N."/>
            <person name="Kirkland T.N."/>
            <person name="Cole G.T."/>
            <person name="Birren B.W."/>
            <person name="Henn M.R."/>
            <person name="Taylor J.W."/>
            <person name="Rounsley S.D."/>
        </authorList>
    </citation>
    <scope>GENOME REANNOTATION</scope>
    <source>
        <strain evidence="2">RS</strain>
    </source>
</reference>
<reference evidence="2" key="1">
    <citation type="journal article" date="2009" name="Genome Res.">
        <title>Comparative genomic analyses of the human fungal pathogens Coccidioides and their relatives.</title>
        <authorList>
            <person name="Sharpton T.J."/>
            <person name="Stajich J.E."/>
            <person name="Rounsley S.D."/>
            <person name="Gardner M.J."/>
            <person name="Wortman J.R."/>
            <person name="Jordar V.S."/>
            <person name="Maiti R."/>
            <person name="Kodira C.D."/>
            <person name="Neafsey D.E."/>
            <person name="Zeng Q."/>
            <person name="Hung C.-Y."/>
            <person name="McMahan C."/>
            <person name="Muszewska A."/>
            <person name="Grynberg M."/>
            <person name="Mandel M.A."/>
            <person name="Kellner E.M."/>
            <person name="Barker B.M."/>
            <person name="Galgiani J.N."/>
            <person name="Orbach M.J."/>
            <person name="Kirkland T.N."/>
            <person name="Cole G.T."/>
            <person name="Henn M.R."/>
            <person name="Birren B.W."/>
            <person name="Taylor J.W."/>
        </authorList>
    </citation>
    <scope>NUCLEOTIDE SEQUENCE [LARGE SCALE GENOMIC DNA]</scope>
    <source>
        <strain evidence="2">RS</strain>
    </source>
</reference>
<dbReference type="RefSeq" id="XP_004446103.1">
    <property type="nucleotide sequence ID" value="XM_004446046.1"/>
</dbReference>
<gene>
    <name evidence="1" type="ORF">CIMG_13395</name>
</gene>
<accession>A0A0D8JV66</accession>
<protein>
    <submittedName>
        <fullName evidence="1">Uncharacterized protein</fullName>
    </submittedName>
</protein>
<dbReference type="Proteomes" id="UP000001261">
    <property type="component" value="Unassembled WGS sequence"/>
</dbReference>
<dbReference type="EMBL" id="GG704914">
    <property type="protein sequence ID" value="KJF61049.1"/>
    <property type="molecule type" value="Genomic_DNA"/>
</dbReference>
<evidence type="ECO:0000313" key="2">
    <source>
        <dbReference type="Proteomes" id="UP000001261"/>
    </source>
</evidence>